<sequence length="94" mass="10741">MLWIKIEIARGKNGSECSHGLLEVCALPYRTDARWDKAFCAVRNETADLHRICRLSIPQHQIDIASGLLSIDGLWTVRNYPWKIVSIIKRCGTF</sequence>
<comment type="caution">
    <text evidence="1">The sequence shown here is derived from an EMBL/GenBank/DDBJ whole genome shotgun (WGS) entry which is preliminary data.</text>
</comment>
<accession>A0A4Y2GFX6</accession>
<gene>
    <name evidence="1" type="ORF">AVEN_131087_1</name>
</gene>
<reference evidence="1 2" key="1">
    <citation type="journal article" date="2019" name="Sci. Rep.">
        <title>Orb-weaving spider Araneus ventricosus genome elucidates the spidroin gene catalogue.</title>
        <authorList>
            <person name="Kono N."/>
            <person name="Nakamura H."/>
            <person name="Ohtoshi R."/>
            <person name="Moran D.A.P."/>
            <person name="Shinohara A."/>
            <person name="Yoshida Y."/>
            <person name="Fujiwara M."/>
            <person name="Mori M."/>
            <person name="Tomita M."/>
            <person name="Arakawa K."/>
        </authorList>
    </citation>
    <scope>NUCLEOTIDE SEQUENCE [LARGE SCALE GENOMIC DNA]</scope>
</reference>
<proteinExistence type="predicted"/>
<protein>
    <submittedName>
        <fullName evidence="1">Uncharacterized protein</fullName>
    </submittedName>
</protein>
<keyword evidence="2" id="KW-1185">Reference proteome</keyword>
<dbReference type="Proteomes" id="UP000499080">
    <property type="component" value="Unassembled WGS sequence"/>
</dbReference>
<organism evidence="1 2">
    <name type="scientific">Araneus ventricosus</name>
    <name type="common">Orbweaver spider</name>
    <name type="synonym">Epeira ventricosa</name>
    <dbReference type="NCBI Taxonomy" id="182803"/>
    <lineage>
        <taxon>Eukaryota</taxon>
        <taxon>Metazoa</taxon>
        <taxon>Ecdysozoa</taxon>
        <taxon>Arthropoda</taxon>
        <taxon>Chelicerata</taxon>
        <taxon>Arachnida</taxon>
        <taxon>Araneae</taxon>
        <taxon>Araneomorphae</taxon>
        <taxon>Entelegynae</taxon>
        <taxon>Araneoidea</taxon>
        <taxon>Araneidae</taxon>
        <taxon>Araneus</taxon>
    </lineage>
</organism>
<dbReference type="OrthoDB" id="6432475at2759"/>
<evidence type="ECO:0000313" key="2">
    <source>
        <dbReference type="Proteomes" id="UP000499080"/>
    </source>
</evidence>
<dbReference type="EMBL" id="BGPR01001364">
    <property type="protein sequence ID" value="GBM52067.1"/>
    <property type="molecule type" value="Genomic_DNA"/>
</dbReference>
<evidence type="ECO:0000313" key="1">
    <source>
        <dbReference type="EMBL" id="GBM52067.1"/>
    </source>
</evidence>
<dbReference type="AlphaFoldDB" id="A0A4Y2GFX6"/>
<name>A0A4Y2GFX6_ARAVE</name>